<accession>A0A5M8P2N9</accession>
<dbReference type="Pfam" id="PF13151">
    <property type="entry name" value="DUF3990"/>
    <property type="match status" value="1"/>
</dbReference>
<proteinExistence type="predicted"/>
<evidence type="ECO:0000313" key="2">
    <source>
        <dbReference type="Proteomes" id="UP000324575"/>
    </source>
</evidence>
<dbReference type="AlphaFoldDB" id="A0A5M8P2N9"/>
<dbReference type="InterPro" id="IPR025051">
    <property type="entry name" value="DUF3990"/>
</dbReference>
<protein>
    <recommendedName>
        <fullName evidence="3">DUF3990 domain-containing protein</fullName>
    </recommendedName>
</protein>
<evidence type="ECO:0008006" key="3">
    <source>
        <dbReference type="Google" id="ProtNLM"/>
    </source>
</evidence>
<name>A0A5M8P2N9_9BACT</name>
<comment type="caution">
    <text evidence="1">The sequence shown here is derived from an EMBL/GenBank/DDBJ whole genome shotgun (WGS) entry which is preliminary data.</text>
</comment>
<gene>
    <name evidence="1" type="ORF">EZS26_001103</name>
</gene>
<organism evidence="1 2">
    <name type="scientific">Candidatus Ordinivivax streblomastigis</name>
    <dbReference type="NCBI Taxonomy" id="2540710"/>
    <lineage>
        <taxon>Bacteria</taxon>
        <taxon>Pseudomonadati</taxon>
        <taxon>Bacteroidota</taxon>
        <taxon>Bacteroidia</taxon>
        <taxon>Bacteroidales</taxon>
        <taxon>Candidatus Ordinivivax</taxon>
    </lineage>
</organism>
<evidence type="ECO:0000313" key="1">
    <source>
        <dbReference type="EMBL" id="KAA6302596.1"/>
    </source>
</evidence>
<dbReference type="EMBL" id="SNRX01000006">
    <property type="protein sequence ID" value="KAA6302596.1"/>
    <property type="molecule type" value="Genomic_DNA"/>
</dbReference>
<reference evidence="1 2" key="1">
    <citation type="submission" date="2019-03" db="EMBL/GenBank/DDBJ databases">
        <title>Single cell metagenomics reveals metabolic interactions within the superorganism composed of flagellate Streblomastix strix and complex community of Bacteroidetes bacteria on its surface.</title>
        <authorList>
            <person name="Treitli S.C."/>
            <person name="Kolisko M."/>
            <person name="Husnik F."/>
            <person name="Keeling P."/>
            <person name="Hampl V."/>
        </authorList>
    </citation>
    <scope>NUCLEOTIDE SEQUENCE [LARGE SCALE GENOMIC DNA]</scope>
    <source>
        <strain evidence="1">St1</strain>
    </source>
</reference>
<dbReference type="Proteomes" id="UP000324575">
    <property type="component" value="Unassembled WGS sequence"/>
</dbReference>
<sequence>MKLYHGSIAQIEQPEIIKGERLLDFGYGFYTTTNQDQATRWAFSKQARLGSGQCYLNVYEIEEAVFSDPVIRFLEFEEPNREWLQFVIDNRRGKQMHGYDLVKGAVANDTLYQTFTLYESGVLSLEETIVRLKVHQLFDQISFHTRIVIEQLHFIEANTLNIIK</sequence>